<organism evidence="8 9">
    <name type="scientific">Microcystis aeruginosa Sj</name>
    <dbReference type="NCBI Taxonomy" id="1979544"/>
    <lineage>
        <taxon>Bacteria</taxon>
        <taxon>Bacillati</taxon>
        <taxon>Cyanobacteriota</taxon>
        <taxon>Cyanophyceae</taxon>
        <taxon>Oscillatoriophycideae</taxon>
        <taxon>Chroococcales</taxon>
        <taxon>Microcystaceae</taxon>
        <taxon>Microcystis</taxon>
    </lineage>
</organism>
<dbReference type="SUPFAM" id="SSF53335">
    <property type="entry name" value="S-adenosyl-L-methionine-dependent methyltransferases"/>
    <property type="match status" value="1"/>
</dbReference>
<evidence type="ECO:0000256" key="2">
    <source>
        <dbReference type="ARBA" id="ARBA00011900"/>
    </source>
</evidence>
<dbReference type="GO" id="GO:0009007">
    <property type="term" value="F:site-specific DNA-methyltransferase (adenine-specific) activity"/>
    <property type="evidence" value="ECO:0007669"/>
    <property type="project" value="UniProtKB-UniRule"/>
</dbReference>
<dbReference type="GO" id="GO:0043565">
    <property type="term" value="F:sequence-specific DNA binding"/>
    <property type="evidence" value="ECO:0007669"/>
    <property type="project" value="TreeGrafter"/>
</dbReference>
<dbReference type="GO" id="GO:0006298">
    <property type="term" value="P:mismatch repair"/>
    <property type="evidence" value="ECO:0007669"/>
    <property type="project" value="TreeGrafter"/>
</dbReference>
<protein>
    <recommendedName>
        <fullName evidence="2 7">Site-specific DNA-methyltransferase (adenine-specific)</fullName>
        <ecNumber evidence="2 7">2.1.1.72</ecNumber>
    </recommendedName>
</protein>
<dbReference type="EC" id="2.1.1.72" evidence="2 7"/>
<keyword evidence="4 7" id="KW-0808">Transferase</keyword>
<dbReference type="PRINTS" id="PR00505">
    <property type="entry name" value="D12N6MTFRASE"/>
</dbReference>
<dbReference type="PROSITE" id="PS00092">
    <property type="entry name" value="N6_MTASE"/>
    <property type="match status" value="1"/>
</dbReference>
<dbReference type="NCBIfam" id="TIGR00571">
    <property type="entry name" value="dam"/>
    <property type="match status" value="1"/>
</dbReference>
<reference evidence="8 9" key="1">
    <citation type="journal article" date="2018" name="Front. Microbiol.">
        <title>Adaptation of the Freshwater Bloom-Forming Cyanobacterium Microcystis aeruginosa to Brackish Water Is Driven by Recent Horizontal Transfer of Sucrose Genes.</title>
        <authorList>
            <person name="Tanabe Y."/>
            <person name="Hodoki Y."/>
            <person name="Sano T."/>
            <person name="Tada K."/>
            <person name="Watanabe M.M."/>
        </authorList>
    </citation>
    <scope>NUCLEOTIDE SEQUENCE [LARGE SCALE GENOMIC DNA]</scope>
    <source>
        <strain evidence="8 9">Sj</strain>
    </source>
</reference>
<evidence type="ECO:0000313" key="8">
    <source>
        <dbReference type="EMBL" id="GBL10732.1"/>
    </source>
</evidence>
<dbReference type="Pfam" id="PF02086">
    <property type="entry name" value="MethyltransfD12"/>
    <property type="match status" value="1"/>
</dbReference>
<dbReference type="Proteomes" id="UP000248272">
    <property type="component" value="Unassembled WGS sequence"/>
</dbReference>
<dbReference type="PIRSF" id="PIRSF000398">
    <property type="entry name" value="M_m6A_EcoRV"/>
    <property type="match status" value="1"/>
</dbReference>
<dbReference type="PANTHER" id="PTHR30481">
    <property type="entry name" value="DNA ADENINE METHYLASE"/>
    <property type="match status" value="1"/>
</dbReference>
<dbReference type="AlphaFoldDB" id="A0A2Z6UMW2"/>
<comment type="caution">
    <text evidence="8">The sequence shown here is derived from an EMBL/GenBank/DDBJ whole genome shotgun (WGS) entry which is preliminary data.</text>
</comment>
<dbReference type="InterPro" id="IPR023095">
    <property type="entry name" value="Ade_MeTrfase_dom_2"/>
</dbReference>
<sequence length="306" mass="35395">MKTTVIVPPIKCQGIKTKLVSSIRSLANQQNFDRWIEPFCGSGVVAFNLQPKKALLADANVHIINFYNDIKTQQINPNLVKEFLQENGNLLKQEGATYYYQVRERFNQNPNSLDFLFLNRSCFNGVMRFNQRGKFNVPYCKKDQRFAQSYITKIVNQVTAVAKIISNSDWTFAVADFRDTISLAQKNDLIYLDPPYSGRHVDYFNSWSESDETCLMTQLKNFPSKLILSTWHSNQFRTNPTLENHWTESRFNIHTHQHFYHVGSRESLRHPMIEALITNFPTSANLSIMGKNKNLDSVSNPLDLLE</sequence>
<comment type="similarity">
    <text evidence="1 7">Belongs to the N(4)/N(6)-methyltransferase family.</text>
</comment>
<evidence type="ECO:0000256" key="7">
    <source>
        <dbReference type="RuleBase" id="RU361257"/>
    </source>
</evidence>
<dbReference type="Gene3D" id="3.40.50.150">
    <property type="entry name" value="Vaccinia Virus protein VP39"/>
    <property type="match status" value="1"/>
</dbReference>
<evidence type="ECO:0000256" key="3">
    <source>
        <dbReference type="ARBA" id="ARBA00022603"/>
    </source>
</evidence>
<gene>
    <name evidence="8" type="primary">dpnM_2</name>
    <name evidence="8" type="ORF">MSj_02225</name>
</gene>
<comment type="catalytic activity">
    <reaction evidence="6 7">
        <text>a 2'-deoxyadenosine in DNA + S-adenosyl-L-methionine = an N(6)-methyl-2'-deoxyadenosine in DNA + S-adenosyl-L-homocysteine + H(+)</text>
        <dbReference type="Rhea" id="RHEA:15197"/>
        <dbReference type="Rhea" id="RHEA-COMP:12418"/>
        <dbReference type="Rhea" id="RHEA-COMP:12419"/>
        <dbReference type="ChEBI" id="CHEBI:15378"/>
        <dbReference type="ChEBI" id="CHEBI:57856"/>
        <dbReference type="ChEBI" id="CHEBI:59789"/>
        <dbReference type="ChEBI" id="CHEBI:90615"/>
        <dbReference type="ChEBI" id="CHEBI:90616"/>
        <dbReference type="EC" id="2.1.1.72"/>
    </reaction>
</comment>
<accession>A0A2Z6UMW2</accession>
<proteinExistence type="inferred from homology"/>
<dbReference type="GO" id="GO:0032259">
    <property type="term" value="P:methylation"/>
    <property type="evidence" value="ECO:0007669"/>
    <property type="project" value="UniProtKB-KW"/>
</dbReference>
<dbReference type="PANTHER" id="PTHR30481:SF3">
    <property type="entry name" value="DNA ADENINE METHYLASE"/>
    <property type="match status" value="1"/>
</dbReference>
<evidence type="ECO:0000313" key="9">
    <source>
        <dbReference type="Proteomes" id="UP000248272"/>
    </source>
</evidence>
<evidence type="ECO:0000256" key="6">
    <source>
        <dbReference type="ARBA" id="ARBA00047942"/>
    </source>
</evidence>
<dbReference type="EMBL" id="BDSG01000047">
    <property type="protein sequence ID" value="GBL10732.1"/>
    <property type="molecule type" value="Genomic_DNA"/>
</dbReference>
<keyword evidence="5 7" id="KW-0949">S-adenosyl-L-methionine</keyword>
<dbReference type="GO" id="GO:0009307">
    <property type="term" value="P:DNA restriction-modification system"/>
    <property type="evidence" value="ECO:0007669"/>
    <property type="project" value="InterPro"/>
</dbReference>
<evidence type="ECO:0000256" key="1">
    <source>
        <dbReference type="ARBA" id="ARBA00006594"/>
    </source>
</evidence>
<evidence type="ECO:0000256" key="4">
    <source>
        <dbReference type="ARBA" id="ARBA00022679"/>
    </source>
</evidence>
<name>A0A2Z6UMW2_MICAE</name>
<dbReference type="InterPro" id="IPR002052">
    <property type="entry name" value="DNA_methylase_N6_adenine_CS"/>
</dbReference>
<evidence type="ECO:0000256" key="5">
    <source>
        <dbReference type="ARBA" id="ARBA00022691"/>
    </source>
</evidence>
<dbReference type="InterPro" id="IPR029063">
    <property type="entry name" value="SAM-dependent_MTases_sf"/>
</dbReference>
<keyword evidence="3 7" id="KW-0489">Methyltransferase</keyword>
<dbReference type="GO" id="GO:1904047">
    <property type="term" value="F:S-adenosyl-L-methionine binding"/>
    <property type="evidence" value="ECO:0007669"/>
    <property type="project" value="TreeGrafter"/>
</dbReference>
<dbReference type="InterPro" id="IPR012327">
    <property type="entry name" value="MeTrfase_D12"/>
</dbReference>
<dbReference type="InterPro" id="IPR012263">
    <property type="entry name" value="M_m6A_EcoRV"/>
</dbReference>
<dbReference type="Gene3D" id="1.10.1020.10">
    <property type="entry name" value="Adenine-specific Methyltransferase, Domain 2"/>
    <property type="match status" value="1"/>
</dbReference>
<dbReference type="RefSeq" id="WP_110579193.1">
    <property type="nucleotide sequence ID" value="NZ_BDSG01000047.1"/>
</dbReference>